<comment type="caution">
    <text evidence="1">The sequence shown here is derived from an EMBL/GenBank/DDBJ whole genome shotgun (WGS) entry which is preliminary data.</text>
</comment>
<organism evidence="1 2">
    <name type="scientific">Chitinophaga cymbidii</name>
    <dbReference type="NCBI Taxonomy" id="1096750"/>
    <lineage>
        <taxon>Bacteria</taxon>
        <taxon>Pseudomonadati</taxon>
        <taxon>Bacteroidota</taxon>
        <taxon>Chitinophagia</taxon>
        <taxon>Chitinophagales</taxon>
        <taxon>Chitinophagaceae</taxon>
        <taxon>Chitinophaga</taxon>
    </lineage>
</organism>
<keyword evidence="2" id="KW-1185">Reference proteome</keyword>
<reference evidence="1 2" key="1">
    <citation type="submission" date="2019-07" db="EMBL/GenBank/DDBJ databases">
        <title>Whole genome shotgun sequence of Chitinophaga cymbidii NBRC 109752.</title>
        <authorList>
            <person name="Hosoyama A."/>
            <person name="Uohara A."/>
            <person name="Ohji S."/>
            <person name="Ichikawa N."/>
        </authorList>
    </citation>
    <scope>NUCLEOTIDE SEQUENCE [LARGE SCALE GENOMIC DNA]</scope>
    <source>
        <strain evidence="1 2">NBRC 109752</strain>
    </source>
</reference>
<gene>
    <name evidence="1" type="ORF">CCY01nite_43660</name>
</gene>
<evidence type="ECO:0000313" key="1">
    <source>
        <dbReference type="EMBL" id="GEP98106.1"/>
    </source>
</evidence>
<proteinExistence type="predicted"/>
<sequence length="247" mass="26693">MAKQIGLMQLEGALGNVVFYHTKDGNFARQKPAGRKTISERVTENLSEFARAAQAGKLIRRSFASIINDIDAPALTKRLSSELGMILKTDSVSPRGLRNFVEADMELLEGFELNDNKALSTALKVPYTTTIDRETGNMKVVVPALNPSKLIESSEAATHYKFTLAGAAINFGNRDHITATLESGMLVIANEVNPQLELEVQVPVIGDNTLILALGLSFYQHTNGKDYAVGAKQSNALAFVAVSDNVA</sequence>
<dbReference type="AlphaFoldDB" id="A0A512RR08"/>
<dbReference type="RefSeq" id="WP_146866320.1">
    <property type="nucleotide sequence ID" value="NZ_BKAU01000005.1"/>
</dbReference>
<accession>A0A512RR08</accession>
<dbReference type="EMBL" id="BKAU01000005">
    <property type="protein sequence ID" value="GEP98106.1"/>
    <property type="molecule type" value="Genomic_DNA"/>
</dbReference>
<dbReference type="OrthoDB" id="645138at2"/>
<dbReference type="Proteomes" id="UP000321436">
    <property type="component" value="Unassembled WGS sequence"/>
</dbReference>
<name>A0A512RR08_9BACT</name>
<evidence type="ECO:0000313" key="2">
    <source>
        <dbReference type="Proteomes" id="UP000321436"/>
    </source>
</evidence>
<protein>
    <submittedName>
        <fullName evidence="1">Uncharacterized protein</fullName>
    </submittedName>
</protein>